<keyword evidence="8" id="KW-1185">Reference proteome</keyword>
<gene>
    <name evidence="7" type="ORF">DFQ59_101650</name>
</gene>
<evidence type="ECO:0000256" key="1">
    <source>
        <dbReference type="ARBA" id="ARBA00008396"/>
    </source>
</evidence>
<dbReference type="AlphaFoldDB" id="A0A369CHF0"/>
<accession>A0A369CHF0</accession>
<evidence type="ECO:0000313" key="8">
    <source>
        <dbReference type="Proteomes" id="UP000252707"/>
    </source>
</evidence>
<keyword evidence="2 4" id="KW-0694">RNA-binding</keyword>
<dbReference type="PROSITE" id="PS50889">
    <property type="entry name" value="S4"/>
    <property type="match status" value="1"/>
</dbReference>
<dbReference type="Gene3D" id="3.10.290.10">
    <property type="entry name" value="RNA-binding S4 domain"/>
    <property type="match status" value="1"/>
</dbReference>
<dbReference type="Proteomes" id="UP000252707">
    <property type="component" value="Unassembled WGS sequence"/>
</dbReference>
<dbReference type="GO" id="GO:0003677">
    <property type="term" value="F:DNA binding"/>
    <property type="evidence" value="ECO:0007669"/>
    <property type="project" value="UniProtKB-KW"/>
</dbReference>
<dbReference type="NCBIfam" id="NF007673">
    <property type="entry name" value="PRK10348.1"/>
    <property type="match status" value="1"/>
</dbReference>
<dbReference type="PIRSF" id="PIRSF016821">
    <property type="entry name" value="HSP15"/>
    <property type="match status" value="1"/>
</dbReference>
<dbReference type="Pfam" id="PF01479">
    <property type="entry name" value="S4"/>
    <property type="match status" value="1"/>
</dbReference>
<dbReference type="GO" id="GO:0003727">
    <property type="term" value="F:single-stranded RNA binding"/>
    <property type="evidence" value="ECO:0007669"/>
    <property type="project" value="InterPro"/>
</dbReference>
<dbReference type="GO" id="GO:0043023">
    <property type="term" value="F:ribosomal large subunit binding"/>
    <property type="evidence" value="ECO:0007669"/>
    <property type="project" value="InterPro"/>
</dbReference>
<dbReference type="RefSeq" id="WP_114278198.1">
    <property type="nucleotide sequence ID" value="NZ_QPJY01000001.1"/>
</dbReference>
<reference evidence="7 8" key="1">
    <citation type="submission" date="2018-07" db="EMBL/GenBank/DDBJ databases">
        <title>Genomic Encyclopedia of Type Strains, Phase IV (KMG-IV): sequencing the most valuable type-strain genomes for metagenomic binning, comparative biology and taxonomic classification.</title>
        <authorList>
            <person name="Goeker M."/>
        </authorList>
    </citation>
    <scope>NUCLEOTIDE SEQUENCE [LARGE SCALE GENOMIC DNA]</scope>
    <source>
        <strain evidence="7 8">DSM 26407</strain>
    </source>
</reference>
<feature type="compositionally biased region" description="Basic residues" evidence="5">
    <location>
        <begin position="129"/>
        <end position="139"/>
    </location>
</feature>
<dbReference type="InterPro" id="IPR036986">
    <property type="entry name" value="S4_RNA-bd_sf"/>
</dbReference>
<evidence type="ECO:0000256" key="3">
    <source>
        <dbReference type="ARBA" id="ARBA00023125"/>
    </source>
</evidence>
<protein>
    <recommendedName>
        <fullName evidence="4">Heat shock protein 15</fullName>
    </recommendedName>
</protein>
<proteinExistence type="inferred from homology"/>
<evidence type="ECO:0000256" key="5">
    <source>
        <dbReference type="SAM" id="MobiDB-lite"/>
    </source>
</evidence>
<evidence type="ECO:0000313" key="7">
    <source>
        <dbReference type="EMBL" id="RCX33349.1"/>
    </source>
</evidence>
<evidence type="ECO:0000256" key="2">
    <source>
        <dbReference type="ARBA" id="ARBA00022884"/>
    </source>
</evidence>
<feature type="domain" description="RNA-binding S4" evidence="6">
    <location>
        <begin position="23"/>
        <end position="89"/>
    </location>
</feature>
<organism evidence="7 8">
    <name type="scientific">Thioalbus denitrificans</name>
    <dbReference type="NCBI Taxonomy" id="547122"/>
    <lineage>
        <taxon>Bacteria</taxon>
        <taxon>Pseudomonadati</taxon>
        <taxon>Pseudomonadota</taxon>
        <taxon>Gammaproteobacteria</taxon>
        <taxon>Chromatiales</taxon>
        <taxon>Ectothiorhodospiraceae</taxon>
        <taxon>Thioalbus</taxon>
    </lineage>
</organism>
<keyword evidence="7" id="KW-0346">Stress response</keyword>
<comment type="similarity">
    <text evidence="1 4">Belongs to the HSP15 family.</text>
</comment>
<evidence type="ECO:0000259" key="6">
    <source>
        <dbReference type="SMART" id="SM00363"/>
    </source>
</evidence>
<feature type="region of interest" description="Disordered" evidence="5">
    <location>
        <begin position="121"/>
        <end position="146"/>
    </location>
</feature>
<evidence type="ECO:0000256" key="4">
    <source>
        <dbReference type="PIRNR" id="PIRNR016821"/>
    </source>
</evidence>
<sequence>MPRQKIHQRKHDHAPAGPAPERVRLDKWLWAARFFKTRALAQEAIEGGKVHYNGERSKPGRLVQEGATIEVTQDPCRRTLVVRGLDERRGPASRARQLYEETPESIAAREALAEQRRFLAASAPAPAHRPSKKDRRRIVRFTGKGE</sequence>
<dbReference type="InterPro" id="IPR025708">
    <property type="entry name" value="HSP15"/>
</dbReference>
<dbReference type="CDD" id="cd00165">
    <property type="entry name" value="S4"/>
    <property type="match status" value="1"/>
</dbReference>
<keyword evidence="3 4" id="KW-0238">DNA-binding</keyword>
<name>A0A369CHF0_9GAMM</name>
<dbReference type="InterPro" id="IPR002942">
    <property type="entry name" value="S4_RNA-bd"/>
</dbReference>
<dbReference type="GO" id="GO:0034605">
    <property type="term" value="P:cellular response to heat"/>
    <property type="evidence" value="ECO:0007669"/>
    <property type="project" value="InterPro"/>
</dbReference>
<dbReference type="EMBL" id="QPJY01000001">
    <property type="protein sequence ID" value="RCX33349.1"/>
    <property type="molecule type" value="Genomic_DNA"/>
</dbReference>
<dbReference type="OrthoDB" id="9797176at2"/>
<comment type="caution">
    <text evidence="7">The sequence shown here is derived from an EMBL/GenBank/DDBJ whole genome shotgun (WGS) entry which is preliminary data.</text>
</comment>
<dbReference type="SMART" id="SM00363">
    <property type="entry name" value="S4"/>
    <property type="match status" value="1"/>
</dbReference>
<dbReference type="SUPFAM" id="SSF55174">
    <property type="entry name" value="Alpha-L RNA-binding motif"/>
    <property type="match status" value="1"/>
</dbReference>